<dbReference type="EMBL" id="CP037421">
    <property type="protein sequence ID" value="QDT26848.1"/>
    <property type="molecule type" value="Genomic_DNA"/>
</dbReference>
<dbReference type="GO" id="GO:0043565">
    <property type="term" value="F:sequence-specific DNA binding"/>
    <property type="evidence" value="ECO:0007669"/>
    <property type="project" value="InterPro"/>
</dbReference>
<dbReference type="GO" id="GO:0005524">
    <property type="term" value="F:ATP binding"/>
    <property type="evidence" value="ECO:0007669"/>
    <property type="project" value="UniProtKB-KW"/>
</dbReference>
<dbReference type="PANTHER" id="PTHR32071">
    <property type="entry name" value="TRANSCRIPTIONAL REGULATORY PROTEIN"/>
    <property type="match status" value="1"/>
</dbReference>
<accession>A0A518A6K4</accession>
<dbReference type="InterPro" id="IPR058031">
    <property type="entry name" value="AAA_lid_NorR"/>
</dbReference>
<dbReference type="InterPro" id="IPR027417">
    <property type="entry name" value="P-loop_NTPase"/>
</dbReference>
<dbReference type="InterPro" id="IPR011006">
    <property type="entry name" value="CheY-like_superfamily"/>
</dbReference>
<dbReference type="InterPro" id="IPR002197">
    <property type="entry name" value="HTH_Fis"/>
</dbReference>
<gene>
    <name evidence="7" type="primary">zraR_4</name>
    <name evidence="7" type="ORF">Enr10x_21590</name>
</gene>
<dbReference type="SMART" id="SM00382">
    <property type="entry name" value="AAA"/>
    <property type="match status" value="1"/>
</dbReference>
<dbReference type="Gene3D" id="3.40.50.2300">
    <property type="match status" value="1"/>
</dbReference>
<dbReference type="InterPro" id="IPR003593">
    <property type="entry name" value="AAA+_ATPase"/>
</dbReference>
<dbReference type="PANTHER" id="PTHR32071:SF122">
    <property type="entry name" value="SIGMA FACTOR"/>
    <property type="match status" value="1"/>
</dbReference>
<dbReference type="AlphaFoldDB" id="A0A517Q5F1"/>
<dbReference type="Pfam" id="PF00072">
    <property type="entry name" value="Response_reg"/>
    <property type="match status" value="1"/>
</dbReference>
<evidence type="ECO:0000256" key="3">
    <source>
        <dbReference type="ARBA" id="ARBA00023015"/>
    </source>
</evidence>
<evidence type="ECO:0000256" key="2">
    <source>
        <dbReference type="ARBA" id="ARBA00022840"/>
    </source>
</evidence>
<keyword evidence="3" id="KW-0805">Transcription regulation</keyword>
<evidence type="ECO:0000256" key="5">
    <source>
        <dbReference type="ARBA" id="ARBA00023159"/>
    </source>
</evidence>
<dbReference type="RefSeq" id="WP_145108310.1">
    <property type="nucleotide sequence ID" value="NZ_CP036277.1"/>
</dbReference>
<keyword evidence="5" id="KW-0010">Activator</keyword>
<dbReference type="InterPro" id="IPR001789">
    <property type="entry name" value="Sig_transdc_resp-reg_receiver"/>
</dbReference>
<dbReference type="SMART" id="SM00448">
    <property type="entry name" value="REC"/>
    <property type="match status" value="1"/>
</dbReference>
<evidence type="ECO:0000313" key="7">
    <source>
        <dbReference type="EMBL" id="QDT26848.1"/>
    </source>
</evidence>
<dbReference type="SUPFAM" id="SSF46689">
    <property type="entry name" value="Homeodomain-like"/>
    <property type="match status" value="1"/>
</dbReference>
<keyword evidence="1" id="KW-0547">Nucleotide-binding</keyword>
<evidence type="ECO:0000256" key="4">
    <source>
        <dbReference type="ARBA" id="ARBA00023125"/>
    </source>
</evidence>
<keyword evidence="2" id="KW-0067">ATP-binding</keyword>
<dbReference type="Gene3D" id="1.10.10.60">
    <property type="entry name" value="Homeodomain-like"/>
    <property type="match status" value="1"/>
</dbReference>
<dbReference type="Pfam" id="PF25601">
    <property type="entry name" value="AAA_lid_14"/>
    <property type="match status" value="1"/>
</dbReference>
<evidence type="ECO:0000256" key="1">
    <source>
        <dbReference type="ARBA" id="ARBA00022741"/>
    </source>
</evidence>
<dbReference type="PROSITE" id="PS50045">
    <property type="entry name" value="SIGMA54_INTERACT_4"/>
    <property type="match status" value="1"/>
</dbReference>
<dbReference type="SUPFAM" id="SSF52172">
    <property type="entry name" value="CheY-like"/>
    <property type="match status" value="1"/>
</dbReference>
<evidence type="ECO:0000256" key="6">
    <source>
        <dbReference type="ARBA" id="ARBA00023163"/>
    </source>
</evidence>
<dbReference type="CDD" id="cd00009">
    <property type="entry name" value="AAA"/>
    <property type="match status" value="1"/>
</dbReference>
<dbReference type="FunFam" id="1.10.8.60:FF:000014">
    <property type="entry name" value="DNA-binding transcriptional regulator NtrC"/>
    <property type="match status" value="1"/>
</dbReference>
<protein>
    <submittedName>
        <fullName evidence="7">Transcriptional regulatory protein ZraR</fullName>
    </submittedName>
</protein>
<dbReference type="FunFam" id="3.40.50.300:FF:000006">
    <property type="entry name" value="DNA-binding transcriptional regulator NtrC"/>
    <property type="match status" value="1"/>
</dbReference>
<organism evidence="7 8">
    <name type="scientific">Gimesia panareensis</name>
    <dbReference type="NCBI Taxonomy" id="2527978"/>
    <lineage>
        <taxon>Bacteria</taxon>
        <taxon>Pseudomonadati</taxon>
        <taxon>Planctomycetota</taxon>
        <taxon>Planctomycetia</taxon>
        <taxon>Planctomycetales</taxon>
        <taxon>Planctomycetaceae</taxon>
        <taxon>Gimesia</taxon>
    </lineage>
</organism>
<evidence type="ECO:0000313" key="8">
    <source>
        <dbReference type="Proteomes" id="UP000315647"/>
    </source>
</evidence>
<dbReference type="GO" id="GO:0006355">
    <property type="term" value="P:regulation of DNA-templated transcription"/>
    <property type="evidence" value="ECO:0007669"/>
    <property type="project" value="InterPro"/>
</dbReference>
<reference evidence="7 8" key="1">
    <citation type="submission" date="2019-03" db="EMBL/GenBank/DDBJ databases">
        <title>Deep-cultivation of Planctomycetes and their phenomic and genomic characterization uncovers novel biology.</title>
        <authorList>
            <person name="Wiegand S."/>
            <person name="Jogler M."/>
            <person name="Boedeker C."/>
            <person name="Pinto D."/>
            <person name="Vollmers J."/>
            <person name="Rivas-Marin E."/>
            <person name="Kohn T."/>
            <person name="Peeters S.H."/>
            <person name="Heuer A."/>
            <person name="Rast P."/>
            <person name="Oberbeckmann S."/>
            <person name="Bunk B."/>
            <person name="Jeske O."/>
            <person name="Meyerdierks A."/>
            <person name="Storesund J.E."/>
            <person name="Kallscheuer N."/>
            <person name="Luecker S."/>
            <person name="Lage O.M."/>
            <person name="Pohl T."/>
            <person name="Merkel B.J."/>
            <person name="Hornburger P."/>
            <person name="Mueller R.-W."/>
            <person name="Bruemmer F."/>
            <person name="Labrenz M."/>
            <person name="Spormann A.M."/>
            <person name="Op den Camp H."/>
            <person name="Overmann J."/>
            <person name="Amann R."/>
            <person name="Jetten M.S.M."/>
            <person name="Mascher T."/>
            <person name="Medema M.H."/>
            <person name="Devos D.P."/>
            <person name="Kaster A.-K."/>
            <person name="Ovreas L."/>
            <person name="Rohde M."/>
            <person name="Galperin M.Y."/>
            <person name="Jogler C."/>
        </authorList>
    </citation>
    <scope>NUCLEOTIDE SEQUENCE [LARGE SCALE GENOMIC DNA]</scope>
    <source>
        <strain evidence="7 8">Enr10</strain>
    </source>
</reference>
<sequence length="465" mass="52329">MKTNSGSLLVVDDDQHILEAMADYLRSLGHRTETSLTCLDAIERLKEFPFQVVICDVNLPDQDGFHLLEWVQQNATDTAVIMLTGYGTIESAVEAIRLGAFEYLTKPVIDEELSLTIERCLDQRQVVEENKSLKAQLDQRYGLSNIVGQDYKMQKMFDLIESVADTRTTVLILGENGTGKTMTARAIHQLSDRANKPFVEVACGALPDTLLESELFGHKAGSFTGATHDKIGKFLQADGGTLFLDEIATASPSLQVKLLRVLQDREFEAVGDTKTHSVDIRLILATNQDLEEMVAKGEFRQDLYYRINVITLTQPALRERMSDIPLLVEHYLKVYNEQVGKAINGFDPAAMQAMLKYSWPGNVRELINVIERSVVLSKGDYIRVHDLPEQIRQEQSYSLSTENPSGGRSSLKNALANPERQIIIEALEANGWNRQNTSKALGINRTTLYKKMKKYDIDFEKQLMH</sequence>
<accession>A0A517Q5F1</accession>
<dbReference type="Pfam" id="PF02954">
    <property type="entry name" value="HTH_8"/>
    <property type="match status" value="1"/>
</dbReference>
<proteinExistence type="predicted"/>
<dbReference type="GO" id="GO:0000160">
    <property type="term" value="P:phosphorelay signal transduction system"/>
    <property type="evidence" value="ECO:0007669"/>
    <property type="project" value="InterPro"/>
</dbReference>
<dbReference type="Gene3D" id="1.10.8.60">
    <property type="match status" value="1"/>
</dbReference>
<dbReference type="InterPro" id="IPR009057">
    <property type="entry name" value="Homeodomain-like_sf"/>
</dbReference>
<dbReference type="SUPFAM" id="SSF52540">
    <property type="entry name" value="P-loop containing nucleoside triphosphate hydrolases"/>
    <property type="match status" value="1"/>
</dbReference>
<dbReference type="Proteomes" id="UP000315647">
    <property type="component" value="Chromosome"/>
</dbReference>
<dbReference type="PRINTS" id="PR01590">
    <property type="entry name" value="HTHFIS"/>
</dbReference>
<dbReference type="InterPro" id="IPR025943">
    <property type="entry name" value="Sigma_54_int_dom_ATP-bd_2"/>
</dbReference>
<dbReference type="PROSITE" id="PS00676">
    <property type="entry name" value="SIGMA54_INTERACT_2"/>
    <property type="match status" value="1"/>
</dbReference>
<dbReference type="InterPro" id="IPR002078">
    <property type="entry name" value="Sigma_54_int"/>
</dbReference>
<dbReference type="InterPro" id="IPR025944">
    <property type="entry name" value="Sigma_54_int_dom_CS"/>
</dbReference>
<dbReference type="PROSITE" id="PS50110">
    <property type="entry name" value="RESPONSE_REGULATORY"/>
    <property type="match status" value="1"/>
</dbReference>
<keyword evidence="6" id="KW-0804">Transcription</keyword>
<keyword evidence="4" id="KW-0238">DNA-binding</keyword>
<name>A0A517Q5F1_9PLAN</name>
<keyword evidence="8" id="KW-1185">Reference proteome</keyword>
<dbReference type="Pfam" id="PF00158">
    <property type="entry name" value="Sigma54_activat"/>
    <property type="match status" value="1"/>
</dbReference>
<dbReference type="PROSITE" id="PS00688">
    <property type="entry name" value="SIGMA54_INTERACT_3"/>
    <property type="match status" value="1"/>
</dbReference>
<dbReference type="Gene3D" id="3.40.50.300">
    <property type="entry name" value="P-loop containing nucleotide triphosphate hydrolases"/>
    <property type="match status" value="1"/>
</dbReference>